<dbReference type="Pfam" id="PF03009">
    <property type="entry name" value="GDPD"/>
    <property type="match status" value="1"/>
</dbReference>
<evidence type="ECO:0000313" key="3">
    <source>
        <dbReference type="EMBL" id="MBC3941427.1"/>
    </source>
</evidence>
<dbReference type="PROSITE" id="PS51704">
    <property type="entry name" value="GP_PDE"/>
    <property type="match status" value="1"/>
</dbReference>
<keyword evidence="1" id="KW-0732">Signal</keyword>
<gene>
    <name evidence="3" type="ORF">H8S47_06975</name>
</gene>
<evidence type="ECO:0000256" key="1">
    <source>
        <dbReference type="SAM" id="SignalP"/>
    </source>
</evidence>
<reference evidence="3 4" key="1">
    <citation type="submission" date="2020-08" db="EMBL/GenBank/DDBJ databases">
        <title>Putative novel bacterial strains isolated from necrotic wheat leaf tissues caused by Xanthomonas translucens.</title>
        <authorList>
            <person name="Tambong J.T."/>
        </authorList>
    </citation>
    <scope>NUCLEOTIDE SEQUENCE [LARGE SCALE GENOMIC DNA]</scope>
    <source>
        <strain evidence="4">DOAB 1063</strain>
    </source>
</reference>
<dbReference type="PANTHER" id="PTHR46320:SF1">
    <property type="entry name" value="GLYCEROPHOSPHODIESTER PHOSPHODIESTERASE 1"/>
    <property type="match status" value="1"/>
</dbReference>
<evidence type="ECO:0000313" key="4">
    <source>
        <dbReference type="Proteomes" id="UP000597613"/>
    </source>
</evidence>
<feature type="chain" id="PRO_5045400043" evidence="1">
    <location>
        <begin position="27"/>
        <end position="319"/>
    </location>
</feature>
<organism evidence="3 4">
    <name type="scientific">Sphingomonas albertensis</name>
    <dbReference type="NCBI Taxonomy" id="2762591"/>
    <lineage>
        <taxon>Bacteria</taxon>
        <taxon>Pseudomonadati</taxon>
        <taxon>Pseudomonadota</taxon>
        <taxon>Alphaproteobacteria</taxon>
        <taxon>Sphingomonadales</taxon>
        <taxon>Sphingomonadaceae</taxon>
        <taxon>Sphingomonas</taxon>
    </lineage>
</organism>
<dbReference type="EMBL" id="JACONT010000010">
    <property type="protein sequence ID" value="MBC3941427.1"/>
    <property type="molecule type" value="Genomic_DNA"/>
</dbReference>
<sequence>MIDRKTVIVTGLAALWSGLASGGATAQAIPEAASARPYVIVLAHRACWGAAPEVSVSAIRQCLVIGADQVEIDVRESKDGVLVLMHDETVDRTTNGSGRVADLTAQQIRSLRLKRGAGGPDANLTEEHVPTLDEGLVAARGKLLVNLHLKAAPETKVAASVRRLGMEGKVTTWVTSSSNDPKLLSSPLLGVVSIIPTINECGAGYPAPCWTQPISSLNTFASVRPAAFFLDYRQTHGFIRSVSDAKRPVGTRIFVETLNGVDALPQAQRHEEWGKLLDMGVSYIMTNEPADLIAFLRTVEYRPDPAATNPTLQSFASRP</sequence>
<dbReference type="PANTHER" id="PTHR46320">
    <property type="entry name" value="GLYCEROPHOSPHODIESTER PHOSPHODIESTERASE 1"/>
    <property type="match status" value="1"/>
</dbReference>
<comment type="caution">
    <text evidence="3">The sequence shown here is derived from an EMBL/GenBank/DDBJ whole genome shotgun (WGS) entry which is preliminary data.</text>
</comment>
<name>A0ABR7ALT8_9SPHN</name>
<feature type="signal peptide" evidence="1">
    <location>
        <begin position="1"/>
        <end position="26"/>
    </location>
</feature>
<keyword evidence="4" id="KW-1185">Reference proteome</keyword>
<accession>A0ABR7ALT8</accession>
<dbReference type="Gene3D" id="3.20.20.190">
    <property type="entry name" value="Phosphatidylinositol (PI) phosphodiesterase"/>
    <property type="match status" value="1"/>
</dbReference>
<proteinExistence type="predicted"/>
<dbReference type="InterPro" id="IPR017946">
    <property type="entry name" value="PLC-like_Pdiesterase_TIM-brl"/>
</dbReference>
<dbReference type="SUPFAM" id="SSF51695">
    <property type="entry name" value="PLC-like phosphodiesterases"/>
    <property type="match status" value="1"/>
</dbReference>
<dbReference type="InterPro" id="IPR030395">
    <property type="entry name" value="GP_PDE_dom"/>
</dbReference>
<dbReference type="RefSeq" id="WP_187503180.1">
    <property type="nucleotide sequence ID" value="NZ_CP162536.1"/>
</dbReference>
<dbReference type="Proteomes" id="UP000597613">
    <property type="component" value="Unassembled WGS sequence"/>
</dbReference>
<dbReference type="CDD" id="cd08566">
    <property type="entry name" value="GDPD_AtGDE_like"/>
    <property type="match status" value="1"/>
</dbReference>
<protein>
    <submittedName>
        <fullName evidence="3">Glycerophosphodiester phosphodiesterase family protein</fullName>
    </submittedName>
</protein>
<feature type="domain" description="GP-PDE" evidence="2">
    <location>
        <begin position="39"/>
        <end position="296"/>
    </location>
</feature>
<evidence type="ECO:0000259" key="2">
    <source>
        <dbReference type="PROSITE" id="PS51704"/>
    </source>
</evidence>
<dbReference type="PROSITE" id="PS50007">
    <property type="entry name" value="PIPLC_X_DOMAIN"/>
    <property type="match status" value="1"/>
</dbReference>